<dbReference type="EMBL" id="JAYMYR010000010">
    <property type="protein sequence ID" value="KAK7334685.1"/>
    <property type="molecule type" value="Genomic_DNA"/>
</dbReference>
<keyword evidence="4 6" id="KW-0732">Signal</keyword>
<dbReference type="Proteomes" id="UP001374584">
    <property type="component" value="Unassembled WGS sequence"/>
</dbReference>
<accession>A0AAN9QEE5</accession>
<reference evidence="7 8" key="1">
    <citation type="submission" date="2024-01" db="EMBL/GenBank/DDBJ databases">
        <title>The genomes of 5 underutilized Papilionoideae crops provide insights into root nodulation and disease resistanc.</title>
        <authorList>
            <person name="Jiang F."/>
        </authorList>
    </citation>
    <scope>NUCLEOTIDE SEQUENCE [LARGE SCALE GENOMIC DNA]</scope>
    <source>
        <strain evidence="7">JINMINGXINNONG_FW02</strain>
        <tissue evidence="7">Leaves</tissue>
    </source>
</reference>
<evidence type="ECO:0000313" key="7">
    <source>
        <dbReference type="EMBL" id="KAK7334685.1"/>
    </source>
</evidence>
<evidence type="ECO:0000256" key="6">
    <source>
        <dbReference type="SAM" id="SignalP"/>
    </source>
</evidence>
<evidence type="ECO:0000256" key="4">
    <source>
        <dbReference type="ARBA" id="ARBA00022729"/>
    </source>
</evidence>
<evidence type="ECO:0000256" key="2">
    <source>
        <dbReference type="ARBA" id="ARBA00022512"/>
    </source>
</evidence>
<keyword evidence="8" id="KW-1185">Reference proteome</keyword>
<keyword evidence="2" id="KW-0134">Cell wall</keyword>
<evidence type="ECO:0000256" key="1">
    <source>
        <dbReference type="ARBA" id="ARBA00004191"/>
    </source>
</evidence>
<comment type="caution">
    <text evidence="7">The sequence shown here is derived from an EMBL/GenBank/DDBJ whole genome shotgun (WGS) entry which is preliminary data.</text>
</comment>
<keyword evidence="3" id="KW-0964">Secreted</keyword>
<proteinExistence type="predicted"/>
<gene>
    <name evidence="7" type="ORF">VNO80_26446</name>
</gene>
<feature type="chain" id="PRO_5042822737" description="Early nodulin-12A" evidence="6">
    <location>
        <begin position="24"/>
        <end position="78"/>
    </location>
</feature>
<protein>
    <recommendedName>
        <fullName evidence="9">Early nodulin-12A</fullName>
    </recommendedName>
</protein>
<evidence type="ECO:0000256" key="3">
    <source>
        <dbReference type="ARBA" id="ARBA00022525"/>
    </source>
</evidence>
<evidence type="ECO:0000313" key="8">
    <source>
        <dbReference type="Proteomes" id="UP001374584"/>
    </source>
</evidence>
<dbReference type="PANTHER" id="PTHR34629:SF4">
    <property type="entry name" value="REPETITIVE PROLINE-RICH CELL WALL PROTEIN 3"/>
    <property type="match status" value="1"/>
</dbReference>
<feature type="compositionally biased region" description="Basic residues" evidence="5">
    <location>
        <begin position="44"/>
        <end position="61"/>
    </location>
</feature>
<sequence length="78" mass="9105">MASFLSFLVLLLAALILIPQGLATYYKPIKKHPIYKPPIYKPPVYRHKPPYYKPPYKKSPYKKPPYGKHPPMEDNNHA</sequence>
<comment type="subcellular location">
    <subcellularLocation>
        <location evidence="1">Secreted</location>
        <location evidence="1">Cell wall</location>
    </subcellularLocation>
</comment>
<name>A0AAN9QEE5_PHACN</name>
<organism evidence="7 8">
    <name type="scientific">Phaseolus coccineus</name>
    <name type="common">Scarlet runner bean</name>
    <name type="synonym">Phaseolus multiflorus</name>
    <dbReference type="NCBI Taxonomy" id="3886"/>
    <lineage>
        <taxon>Eukaryota</taxon>
        <taxon>Viridiplantae</taxon>
        <taxon>Streptophyta</taxon>
        <taxon>Embryophyta</taxon>
        <taxon>Tracheophyta</taxon>
        <taxon>Spermatophyta</taxon>
        <taxon>Magnoliopsida</taxon>
        <taxon>eudicotyledons</taxon>
        <taxon>Gunneridae</taxon>
        <taxon>Pentapetalae</taxon>
        <taxon>rosids</taxon>
        <taxon>fabids</taxon>
        <taxon>Fabales</taxon>
        <taxon>Fabaceae</taxon>
        <taxon>Papilionoideae</taxon>
        <taxon>50 kb inversion clade</taxon>
        <taxon>NPAAA clade</taxon>
        <taxon>indigoferoid/millettioid clade</taxon>
        <taxon>Phaseoleae</taxon>
        <taxon>Phaseolus</taxon>
    </lineage>
</organism>
<feature type="region of interest" description="Disordered" evidence="5">
    <location>
        <begin position="33"/>
        <end position="78"/>
    </location>
</feature>
<evidence type="ECO:0000256" key="5">
    <source>
        <dbReference type="SAM" id="MobiDB-lite"/>
    </source>
</evidence>
<dbReference type="PANTHER" id="PTHR34629">
    <property type="entry name" value="PROLINE-RICH EXTENSIN-LIKE PROTEIN EPR1"/>
    <property type="match status" value="1"/>
</dbReference>
<dbReference type="AlphaFoldDB" id="A0AAN9QEE5"/>
<evidence type="ECO:0008006" key="9">
    <source>
        <dbReference type="Google" id="ProtNLM"/>
    </source>
</evidence>
<feature type="signal peptide" evidence="6">
    <location>
        <begin position="1"/>
        <end position="23"/>
    </location>
</feature>
<dbReference type="InterPro" id="IPR051308">
    <property type="entry name" value="Proline-rich_CW_protein"/>
</dbReference>